<dbReference type="EMBL" id="ML119058">
    <property type="protein sequence ID" value="ROT36976.1"/>
    <property type="molecule type" value="Genomic_DNA"/>
</dbReference>
<evidence type="ECO:0000313" key="1">
    <source>
        <dbReference type="EMBL" id="ROT36976.1"/>
    </source>
</evidence>
<gene>
    <name evidence="1" type="ORF">SODALDRAFT_361824</name>
</gene>
<sequence>MSSLALPSSQVSRWNLLPWNRSKSASVSSAAGGPPFLSPRLSWIVLSASLQQPLAPIMFVYTPTILSPPRPWMGPALLGLALAGIAPSQGPAGFVWLRDHARVGQRPTKPHLHCWLYQPNLLLVLAYQYEEMILGLLLPPENMVALLLLFSDLTFVIGCSTYIRDSP</sequence>
<keyword evidence="2" id="KW-1185">Reference proteome</keyword>
<dbReference type="Proteomes" id="UP000272025">
    <property type="component" value="Unassembled WGS sequence"/>
</dbReference>
<dbReference type="GeneID" id="39582892"/>
<dbReference type="AlphaFoldDB" id="A0A3N2PRJ5"/>
<accession>A0A3N2PRJ5</accession>
<dbReference type="RefSeq" id="XP_028464782.1">
    <property type="nucleotide sequence ID" value="XM_028614414.1"/>
</dbReference>
<evidence type="ECO:0000313" key="2">
    <source>
        <dbReference type="Proteomes" id="UP000272025"/>
    </source>
</evidence>
<organism evidence="1 2">
    <name type="scientific">Sodiomyces alkalinus (strain CBS 110278 / VKM F-3762 / F11)</name>
    <name type="common">Alkaliphilic filamentous fungus</name>
    <dbReference type="NCBI Taxonomy" id="1314773"/>
    <lineage>
        <taxon>Eukaryota</taxon>
        <taxon>Fungi</taxon>
        <taxon>Dikarya</taxon>
        <taxon>Ascomycota</taxon>
        <taxon>Pezizomycotina</taxon>
        <taxon>Sordariomycetes</taxon>
        <taxon>Hypocreomycetidae</taxon>
        <taxon>Glomerellales</taxon>
        <taxon>Plectosphaerellaceae</taxon>
        <taxon>Sodiomyces</taxon>
    </lineage>
</organism>
<protein>
    <submittedName>
        <fullName evidence="1">Uncharacterized protein</fullName>
    </submittedName>
</protein>
<proteinExistence type="predicted"/>
<name>A0A3N2PRJ5_SODAK</name>
<reference evidence="1 2" key="1">
    <citation type="journal article" date="2018" name="Mol. Ecol.">
        <title>The obligate alkalophilic soda-lake fungus Sodiomyces alkalinus has shifted to a protein diet.</title>
        <authorList>
            <person name="Grum-Grzhimaylo A.A."/>
            <person name="Falkoski D.L."/>
            <person name="van den Heuvel J."/>
            <person name="Valero-Jimenez C.A."/>
            <person name="Min B."/>
            <person name="Choi I.G."/>
            <person name="Lipzen A."/>
            <person name="Daum C.G."/>
            <person name="Aanen D.K."/>
            <person name="Tsang A."/>
            <person name="Henrissat B."/>
            <person name="Bilanenko E.N."/>
            <person name="de Vries R.P."/>
            <person name="van Kan J.A.L."/>
            <person name="Grigoriev I.V."/>
            <person name="Debets A.J.M."/>
        </authorList>
    </citation>
    <scope>NUCLEOTIDE SEQUENCE [LARGE SCALE GENOMIC DNA]</scope>
    <source>
        <strain evidence="1 2">F11</strain>
    </source>
</reference>